<sequence>MADRANGPGDWPHGLTHLQPSGSAMDLFLTLVSGVAWTVVYVAAIRIGFRQRTYAIPVAALALNFAWEVVYTVQSLSDVDVQTFVNATWALADVVIVVTFFRFGRSELPGFVTRGLFVGWSVLLFVTAFAVQLLFLDEFGAHDAARYSAFLQNLLMSGLFVAMFVARRGLRGQSRTIAVAKLVGTAAPTVLFGAIEGSAFILGLGVLCAVLDSVYVWLVWRAPAVVRSRESAPAVPAGV</sequence>
<dbReference type="GO" id="GO:0016020">
    <property type="term" value="C:membrane"/>
    <property type="evidence" value="ECO:0007669"/>
    <property type="project" value="UniProtKB-SubCell"/>
</dbReference>
<protein>
    <submittedName>
        <fullName evidence="6">Uncharacterized protein</fullName>
    </submittedName>
</protein>
<dbReference type="PANTHER" id="PTHR42038">
    <property type="match status" value="1"/>
</dbReference>
<evidence type="ECO:0000256" key="4">
    <source>
        <dbReference type="ARBA" id="ARBA00023136"/>
    </source>
</evidence>
<proteinExistence type="predicted"/>
<feature type="transmembrane region" description="Helical" evidence="5">
    <location>
        <begin position="54"/>
        <end position="72"/>
    </location>
</feature>
<dbReference type="EMBL" id="BONK01000009">
    <property type="protein sequence ID" value="GIG22053.1"/>
    <property type="molecule type" value="Genomic_DNA"/>
</dbReference>
<evidence type="ECO:0000256" key="1">
    <source>
        <dbReference type="ARBA" id="ARBA00004141"/>
    </source>
</evidence>
<dbReference type="GO" id="GO:0016829">
    <property type="term" value="F:lyase activity"/>
    <property type="evidence" value="ECO:0007669"/>
    <property type="project" value="InterPro"/>
</dbReference>
<evidence type="ECO:0000313" key="6">
    <source>
        <dbReference type="EMBL" id="GIG22053.1"/>
    </source>
</evidence>
<dbReference type="AlphaFoldDB" id="A0A919P2H7"/>
<evidence type="ECO:0000256" key="3">
    <source>
        <dbReference type="ARBA" id="ARBA00022989"/>
    </source>
</evidence>
<keyword evidence="2 5" id="KW-0812">Transmembrane</keyword>
<accession>A0A919P2H7</accession>
<gene>
    <name evidence="6" type="ORF">Cch01nite_27770</name>
</gene>
<comment type="subcellular location">
    <subcellularLocation>
        <location evidence="1">Membrane</location>
        <topology evidence="1">Multi-pass membrane protein</topology>
    </subcellularLocation>
</comment>
<feature type="transmembrane region" description="Helical" evidence="5">
    <location>
        <begin position="84"/>
        <end position="103"/>
    </location>
</feature>
<keyword evidence="7" id="KW-1185">Reference proteome</keyword>
<keyword evidence="4 5" id="KW-0472">Membrane</keyword>
<feature type="transmembrane region" description="Helical" evidence="5">
    <location>
        <begin position="27"/>
        <end position="47"/>
    </location>
</feature>
<keyword evidence="3 5" id="KW-1133">Transmembrane helix</keyword>
<name>A0A919P2H7_9CELL</name>
<reference evidence="6" key="1">
    <citation type="submission" date="2021-01" db="EMBL/GenBank/DDBJ databases">
        <title>Whole genome shotgun sequence of Cellulomonas chitinilytica NBRC 110799.</title>
        <authorList>
            <person name="Komaki H."/>
            <person name="Tamura T."/>
        </authorList>
    </citation>
    <scope>NUCLEOTIDE SEQUENCE</scope>
    <source>
        <strain evidence="6">NBRC 110799</strain>
    </source>
</reference>
<feature type="transmembrane region" description="Helical" evidence="5">
    <location>
        <begin position="178"/>
        <end position="195"/>
    </location>
</feature>
<feature type="transmembrane region" description="Helical" evidence="5">
    <location>
        <begin position="147"/>
        <end position="166"/>
    </location>
</feature>
<comment type="caution">
    <text evidence="6">The sequence shown here is derived from an EMBL/GenBank/DDBJ whole genome shotgun (WGS) entry which is preliminary data.</text>
</comment>
<feature type="transmembrane region" description="Helical" evidence="5">
    <location>
        <begin position="115"/>
        <end position="135"/>
    </location>
</feature>
<evidence type="ECO:0000256" key="5">
    <source>
        <dbReference type="SAM" id="Phobius"/>
    </source>
</evidence>
<dbReference type="Pfam" id="PF25129">
    <property type="entry name" value="Pyr4-TMTC"/>
    <property type="match status" value="1"/>
</dbReference>
<feature type="transmembrane region" description="Helical" evidence="5">
    <location>
        <begin position="201"/>
        <end position="220"/>
    </location>
</feature>
<dbReference type="PANTHER" id="PTHR42038:SF2">
    <property type="entry name" value="TERPENE CYCLASE AUSL"/>
    <property type="match status" value="1"/>
</dbReference>
<evidence type="ECO:0000313" key="7">
    <source>
        <dbReference type="Proteomes" id="UP000632740"/>
    </source>
</evidence>
<dbReference type="InterPro" id="IPR039020">
    <property type="entry name" value="PaxB-like"/>
</dbReference>
<evidence type="ECO:0000256" key="2">
    <source>
        <dbReference type="ARBA" id="ARBA00022692"/>
    </source>
</evidence>
<organism evidence="6 7">
    <name type="scientific">Cellulomonas chitinilytica</name>
    <dbReference type="NCBI Taxonomy" id="398759"/>
    <lineage>
        <taxon>Bacteria</taxon>
        <taxon>Bacillati</taxon>
        <taxon>Actinomycetota</taxon>
        <taxon>Actinomycetes</taxon>
        <taxon>Micrococcales</taxon>
        <taxon>Cellulomonadaceae</taxon>
        <taxon>Cellulomonas</taxon>
    </lineage>
</organism>
<dbReference type="RefSeq" id="WP_239070535.1">
    <property type="nucleotide sequence ID" value="NZ_BONK01000009.1"/>
</dbReference>
<dbReference type="Proteomes" id="UP000632740">
    <property type="component" value="Unassembled WGS sequence"/>
</dbReference>